<dbReference type="EMBL" id="FZOQ01000034">
    <property type="protein sequence ID" value="SNT23758.1"/>
    <property type="molecule type" value="Genomic_DNA"/>
</dbReference>
<organism evidence="2 3">
    <name type="scientific">Pontibacter ummariensis</name>
    <dbReference type="NCBI Taxonomy" id="1610492"/>
    <lineage>
        <taxon>Bacteria</taxon>
        <taxon>Pseudomonadati</taxon>
        <taxon>Bacteroidota</taxon>
        <taxon>Cytophagia</taxon>
        <taxon>Cytophagales</taxon>
        <taxon>Hymenobacteraceae</taxon>
        <taxon>Pontibacter</taxon>
    </lineage>
</organism>
<gene>
    <name evidence="2" type="ORF">SAMN06296052_1342</name>
</gene>
<dbReference type="NCBIfam" id="TIGR01643">
    <property type="entry name" value="YD_repeat_2x"/>
    <property type="match status" value="1"/>
</dbReference>
<evidence type="ECO:0000313" key="2">
    <source>
        <dbReference type="EMBL" id="SNT23758.1"/>
    </source>
</evidence>
<dbReference type="Gene3D" id="2.60.120.260">
    <property type="entry name" value="Galactose-binding domain-like"/>
    <property type="match status" value="1"/>
</dbReference>
<feature type="signal peptide" evidence="1">
    <location>
        <begin position="1"/>
        <end position="20"/>
    </location>
</feature>
<keyword evidence="3" id="KW-1185">Reference proteome</keyword>
<evidence type="ECO:0000313" key="3">
    <source>
        <dbReference type="Proteomes" id="UP000198432"/>
    </source>
</evidence>
<dbReference type="AlphaFoldDB" id="A0A239L1G9"/>
<reference evidence="3" key="1">
    <citation type="submission" date="2017-06" db="EMBL/GenBank/DDBJ databases">
        <authorList>
            <person name="Varghese N."/>
            <person name="Submissions S."/>
        </authorList>
    </citation>
    <scope>NUCLEOTIDE SEQUENCE [LARGE SCALE GENOMIC DNA]</scope>
    <source>
        <strain evidence="3">NKM1</strain>
    </source>
</reference>
<dbReference type="InterPro" id="IPR006530">
    <property type="entry name" value="YD"/>
</dbReference>
<accession>A0A239L1G9</accession>
<name>A0A239L1G9_9BACT</name>
<protein>
    <submittedName>
        <fullName evidence="2">YD repeat-containing protein</fullName>
    </submittedName>
</protein>
<evidence type="ECO:0000256" key="1">
    <source>
        <dbReference type="SAM" id="SignalP"/>
    </source>
</evidence>
<dbReference type="Proteomes" id="UP000198432">
    <property type="component" value="Unassembled WGS sequence"/>
</dbReference>
<proteinExistence type="predicted"/>
<sequence>MSKLYFCFLILMLVVFQARGQSTNNLDNFAPTSPTAYQFLKYDDLPVSEYTGIPSISVPLYQIEVDGVTLPITLSYHAGGVRVDEEASWIGLGWNLSFGSVIQTVNDVDDYLNVTNRTRVQMLPDFYSTPLVEELPLRYNWPYSTDGQGWSSPVEVYEPTPAHGYKIATGYYVPVNGDYETKRETLFTSEDVDSEPDVFKANFLGHSLNMVRDFRSGEWVVLNKRGYQVSYQDDRWLITTPAGEQFHFEEKSVIESRGASENFTAVYPTSWHTSIKMWMLTSIVTKNKKEISITYSRAQTLAVEGYPKFFQKQQKPTYLGSSYQTTGPVRGLVGQTIPVNSEGVFTTTAYSRETFLYPASITFPKGSVTFTTVARQDMAGTRALDSVKVRASETVKVFKLNHSYFDASSVGGNGYHFPEEEQYGLKLPMLRLKLLSVQEDNGTQHTFKYNETPLPKKNSFARDYWGYYNGQLSNNSVVPNPYRFKNRLTSLEGQPDNGNNMSANLFYVKAGVLEEITYPTGGKAVFNYELNEFDSYWVPDYNVTTNQVSHGLGLRIASIKYLDLDDEKLKETVYHYGNGKAILPMDIFRQYNVKTVDITSTENKMLIYDFQINESNASGMFSANPFGSLSGVGYGKVTRREISSNGSGKGRTETIFHNSPDIVTHSYGHFSQMSATLPAFKNINFPENGSIKSVTFFNEDGDSVKLVEKEYMNVRSMVRHGARIFSHGGLAYQLSNCGDSVCPYTYQAQNLVGYYPIFDVETLLSSTKETLFTTTGNIATSTSYSYDSTYNLVTSTLTASSRGEVKVAYSYPWNSDATEYGLLMSAGRPSEVVGETKYNRSYGTDTFEQVSHFSKAFGYVGSRILEKNISEYTSATSLPRVTFFDKHDERNGNLLQFHREGKVPISYLWGYDAQYVIAEAKHANYNELFFDSFEEITAWGSNISYDENRSQAGRVSGRISSSSGEEKVQIGDRWLNFSLSAPKIFRYSGWVYSNGPSADIHLYMKRGGETELFSYADFTSTNTTGKWVYIEKEVQVPADVVKLTLRLDNNGLGDVWFDNLRICPADAQMTTYIYDPLVGMTSSTDANGRTTYYVYDSFGRLKAVKDHEGNVLNSYEYHYAGQ</sequence>
<dbReference type="RefSeq" id="WP_219899076.1">
    <property type="nucleotide sequence ID" value="NZ_PVZE01000034.1"/>
</dbReference>
<keyword evidence="1" id="KW-0732">Signal</keyword>
<feature type="chain" id="PRO_5012782961" evidence="1">
    <location>
        <begin position="21"/>
        <end position="1122"/>
    </location>
</feature>